<dbReference type="Proteomes" id="UP000777784">
    <property type="component" value="Unassembled WGS sequence"/>
</dbReference>
<comment type="caution">
    <text evidence="1">The sequence shown here is derived from an EMBL/GenBank/DDBJ whole genome shotgun (WGS) entry which is preliminary data.</text>
</comment>
<evidence type="ECO:0000313" key="1">
    <source>
        <dbReference type="EMBL" id="MBU2689783.1"/>
    </source>
</evidence>
<reference evidence="1" key="1">
    <citation type="submission" date="2021-05" db="EMBL/GenBank/DDBJ databases">
        <title>Energy efficiency and biological interactions define the core microbiome of deep oligotrophic groundwater.</title>
        <authorList>
            <person name="Mehrshad M."/>
            <person name="Lopez-Fernandez M."/>
            <person name="Bell E."/>
            <person name="Bernier-Latmani R."/>
            <person name="Bertilsson S."/>
            <person name="Dopson M."/>
        </authorList>
    </citation>
    <scope>NUCLEOTIDE SEQUENCE</scope>
    <source>
        <strain evidence="1">Modern_marine.mb.64</strain>
    </source>
</reference>
<dbReference type="EMBL" id="JAHJDP010000018">
    <property type="protein sequence ID" value="MBU2689783.1"/>
    <property type="molecule type" value="Genomic_DNA"/>
</dbReference>
<gene>
    <name evidence="1" type="ORF">KJ970_02570</name>
</gene>
<sequence length="95" mass="10833">MNFAFDADEFAREAGGQYICPALGSSCDIAIEDGRLVLKHRRYDTINLYCVDQDRFFCGWGFLAFNRNADGAVTGFDLTDELFAWREMAFTRLGR</sequence>
<name>A0A948WBA2_UNCEI</name>
<organism evidence="1 2">
    <name type="scientific">Eiseniibacteriota bacterium</name>
    <dbReference type="NCBI Taxonomy" id="2212470"/>
    <lineage>
        <taxon>Bacteria</taxon>
        <taxon>Candidatus Eiseniibacteriota</taxon>
    </lineage>
</organism>
<accession>A0A948WBA2</accession>
<proteinExistence type="predicted"/>
<dbReference type="AlphaFoldDB" id="A0A948WBA2"/>
<evidence type="ECO:0000313" key="2">
    <source>
        <dbReference type="Proteomes" id="UP000777784"/>
    </source>
</evidence>
<protein>
    <submittedName>
        <fullName evidence="1">Uncharacterized protein</fullName>
    </submittedName>
</protein>